<comment type="caution">
    <text evidence="3">The sequence shown here is derived from an EMBL/GenBank/DDBJ whole genome shotgun (WGS) entry which is preliminary data.</text>
</comment>
<evidence type="ECO:0000313" key="3">
    <source>
        <dbReference type="EMBL" id="TCO14605.1"/>
    </source>
</evidence>
<dbReference type="EMBL" id="SLWL01000003">
    <property type="protein sequence ID" value="TCO14605.1"/>
    <property type="molecule type" value="Genomic_DNA"/>
</dbReference>
<dbReference type="Pfam" id="PF02627">
    <property type="entry name" value="CMD"/>
    <property type="match status" value="1"/>
</dbReference>
<dbReference type="NCBIfam" id="TIGR01926">
    <property type="entry name" value="peroxid_rel"/>
    <property type="match status" value="1"/>
</dbReference>
<gene>
    <name evidence="3" type="ORF">EV666_103113</name>
</gene>
<evidence type="ECO:0000259" key="2">
    <source>
        <dbReference type="Pfam" id="PF02627"/>
    </source>
</evidence>
<dbReference type="NCBIfam" id="TIGR00778">
    <property type="entry name" value="ahpD_dom"/>
    <property type="match status" value="1"/>
</dbReference>
<dbReference type="PANTHER" id="PTHR35446">
    <property type="entry name" value="SI:CH211-175M2.5"/>
    <property type="match status" value="1"/>
</dbReference>
<reference evidence="3 4" key="1">
    <citation type="submission" date="2019-03" db="EMBL/GenBank/DDBJ databases">
        <title>Genomic Encyclopedia of Type Strains, Phase IV (KMG-IV): sequencing the most valuable type-strain genomes for metagenomic binning, comparative biology and taxonomic classification.</title>
        <authorList>
            <person name="Goeker M."/>
        </authorList>
    </citation>
    <scope>NUCLEOTIDE SEQUENCE [LARGE SCALE GENOMIC DNA]</scope>
    <source>
        <strain evidence="3 4">DSM 22958</strain>
    </source>
</reference>
<feature type="compositionally biased region" description="Basic and acidic residues" evidence="1">
    <location>
        <begin position="1"/>
        <end position="16"/>
    </location>
</feature>
<dbReference type="Gene3D" id="1.20.1290.10">
    <property type="entry name" value="AhpD-like"/>
    <property type="match status" value="1"/>
</dbReference>
<dbReference type="PANTHER" id="PTHR35446:SF2">
    <property type="entry name" value="CARBOXYMUCONOLACTONE DECARBOXYLASE-LIKE DOMAIN-CONTAINING PROTEIN"/>
    <property type="match status" value="1"/>
</dbReference>
<keyword evidence="3" id="KW-0575">Peroxidase</keyword>
<name>A0A4R2GVD2_9HYPH</name>
<proteinExistence type="predicted"/>
<dbReference type="GO" id="GO:0051920">
    <property type="term" value="F:peroxiredoxin activity"/>
    <property type="evidence" value="ECO:0007669"/>
    <property type="project" value="InterPro"/>
</dbReference>
<dbReference type="InterPro" id="IPR010195">
    <property type="entry name" value="Uncharacterised_peroxidase-rel"/>
</dbReference>
<dbReference type="InterPro" id="IPR004675">
    <property type="entry name" value="AhpD_core"/>
</dbReference>
<dbReference type="OrthoDB" id="9810664at2"/>
<keyword evidence="4" id="KW-1185">Reference proteome</keyword>
<organism evidence="3 4">
    <name type="scientific">Camelimonas lactis</name>
    <dbReference type="NCBI Taxonomy" id="659006"/>
    <lineage>
        <taxon>Bacteria</taxon>
        <taxon>Pseudomonadati</taxon>
        <taxon>Pseudomonadota</taxon>
        <taxon>Alphaproteobacteria</taxon>
        <taxon>Hyphomicrobiales</taxon>
        <taxon>Chelatococcaceae</taxon>
        <taxon>Camelimonas</taxon>
    </lineage>
</organism>
<sequence>MAKKSDNKAKKADRAKSVAPDAAPRRQRDDHVMAVTLPPGELSERSQAYFRKCEEKLGYVPNVLQAYAFDDAKLQAFSAFYNDLMLAPSGLSKLEREMIAVVVSSINRCFYCLTAHGAAVRQLSGDPVLGELLVMNYRAADLDARHRAMLDFAAKLTEEPEKVVEADRDALRAAGFNDRDIWDIGAVASFYNMSNRMASAIDMRPNPEYHASFRSGGD</sequence>
<dbReference type="InterPro" id="IPR029032">
    <property type="entry name" value="AhpD-like"/>
</dbReference>
<keyword evidence="3" id="KW-0560">Oxidoreductase</keyword>
<evidence type="ECO:0000256" key="1">
    <source>
        <dbReference type="SAM" id="MobiDB-lite"/>
    </source>
</evidence>
<evidence type="ECO:0000313" key="4">
    <source>
        <dbReference type="Proteomes" id="UP000294881"/>
    </source>
</evidence>
<dbReference type="AlphaFoldDB" id="A0A4R2GVD2"/>
<dbReference type="Proteomes" id="UP000294881">
    <property type="component" value="Unassembled WGS sequence"/>
</dbReference>
<dbReference type="SUPFAM" id="SSF69118">
    <property type="entry name" value="AhpD-like"/>
    <property type="match status" value="1"/>
</dbReference>
<dbReference type="Gene3D" id="1.20.5.810">
    <property type="entry name" value="AhpD-like"/>
    <property type="match status" value="1"/>
</dbReference>
<accession>A0A4R2GVD2</accession>
<protein>
    <submittedName>
        <fullName evidence="3">Putative peroxidase-related enzyme</fullName>
    </submittedName>
</protein>
<feature type="region of interest" description="Disordered" evidence="1">
    <location>
        <begin position="1"/>
        <end position="31"/>
    </location>
</feature>
<feature type="domain" description="Carboxymuconolactone decarboxylase-like" evidence="2">
    <location>
        <begin position="75"/>
        <end position="122"/>
    </location>
</feature>
<dbReference type="InterPro" id="IPR003779">
    <property type="entry name" value="CMD-like"/>
</dbReference>